<dbReference type="OrthoDB" id="429521at2759"/>
<feature type="compositionally biased region" description="Low complexity" evidence="1">
    <location>
        <begin position="258"/>
        <end position="275"/>
    </location>
</feature>
<dbReference type="AlphaFoldDB" id="A0A4U5MN05"/>
<accession>A0A4U5MN05</accession>
<evidence type="ECO:0000313" key="3">
    <source>
        <dbReference type="Proteomes" id="UP000298663"/>
    </source>
</evidence>
<evidence type="ECO:0000256" key="1">
    <source>
        <dbReference type="SAM" id="MobiDB-lite"/>
    </source>
</evidence>
<dbReference type="Proteomes" id="UP000298663">
    <property type="component" value="Unassembled WGS sequence"/>
</dbReference>
<dbReference type="Pfam" id="PF05380">
    <property type="entry name" value="Peptidase_A17"/>
    <property type="match status" value="1"/>
</dbReference>
<protein>
    <submittedName>
        <fullName evidence="2">Uncharacterized protein</fullName>
    </submittedName>
</protein>
<dbReference type="STRING" id="34508.A0A4U5MN05"/>
<dbReference type="EMBL" id="AZBU02000007">
    <property type="protein sequence ID" value="TKR70583.1"/>
    <property type="molecule type" value="Genomic_DNA"/>
</dbReference>
<dbReference type="PANTHER" id="PTHR47331">
    <property type="entry name" value="PHD-TYPE DOMAIN-CONTAINING PROTEIN"/>
    <property type="match status" value="1"/>
</dbReference>
<name>A0A4U5MN05_STECR</name>
<feature type="compositionally biased region" description="Polar residues" evidence="1">
    <location>
        <begin position="276"/>
        <end position="288"/>
    </location>
</feature>
<proteinExistence type="predicted"/>
<reference evidence="2 3" key="2">
    <citation type="journal article" date="2019" name="G3 (Bethesda)">
        <title>Hybrid Assembly of the Genome of the Entomopathogenic Nematode Steinernema carpocapsae Identifies the X-Chromosome.</title>
        <authorList>
            <person name="Serra L."/>
            <person name="Macchietto M."/>
            <person name="Macias-Munoz A."/>
            <person name="McGill C.J."/>
            <person name="Rodriguez I.M."/>
            <person name="Rodriguez B."/>
            <person name="Murad R."/>
            <person name="Mortazavi A."/>
        </authorList>
    </citation>
    <scope>NUCLEOTIDE SEQUENCE [LARGE SCALE GENOMIC DNA]</scope>
    <source>
        <strain evidence="2 3">ALL</strain>
    </source>
</reference>
<dbReference type="PANTHER" id="PTHR47331:SF5">
    <property type="entry name" value="RIBONUCLEASE H"/>
    <property type="match status" value="1"/>
</dbReference>
<reference evidence="2 3" key="1">
    <citation type="journal article" date="2015" name="Genome Biol.">
        <title>Comparative genomics of Steinernema reveals deeply conserved gene regulatory networks.</title>
        <authorList>
            <person name="Dillman A.R."/>
            <person name="Macchietto M."/>
            <person name="Porter C.F."/>
            <person name="Rogers A."/>
            <person name="Williams B."/>
            <person name="Antoshechkin I."/>
            <person name="Lee M.M."/>
            <person name="Goodwin Z."/>
            <person name="Lu X."/>
            <person name="Lewis E.E."/>
            <person name="Goodrich-Blair H."/>
            <person name="Stock S.P."/>
            <person name="Adams B.J."/>
            <person name="Sternberg P.W."/>
            <person name="Mortazavi A."/>
        </authorList>
    </citation>
    <scope>NUCLEOTIDE SEQUENCE [LARGE SCALE GENOMIC DNA]</scope>
    <source>
        <strain evidence="2 3">ALL</strain>
    </source>
</reference>
<organism evidence="2 3">
    <name type="scientific">Steinernema carpocapsae</name>
    <name type="common">Entomopathogenic nematode</name>
    <dbReference type="NCBI Taxonomy" id="34508"/>
    <lineage>
        <taxon>Eukaryota</taxon>
        <taxon>Metazoa</taxon>
        <taxon>Ecdysozoa</taxon>
        <taxon>Nematoda</taxon>
        <taxon>Chromadorea</taxon>
        <taxon>Rhabditida</taxon>
        <taxon>Tylenchina</taxon>
        <taxon>Panagrolaimomorpha</taxon>
        <taxon>Strongyloidoidea</taxon>
        <taxon>Steinernematidae</taxon>
        <taxon>Steinernema</taxon>
    </lineage>
</organism>
<sequence length="332" mass="37811">MEALLEKDRCLEHSPKVLGTKWNSETDQMELHASINEPKKWTKRTISGAIAQIYDPTGYLAPLLVEAKLFLQQLWNDYDWDTILKSEKEAEWKAIVARVADFKKLIPRCVTPLDQEVNIAMFSDANQDTMAACLYVIHGGRAHLMMSKSKQRQLKTVMTIPKMELNAFKIGVCLVNTVMTELRKRIKVKSLVLFSDSQVTISWIQSTTLPTGQGQYVENRWRASRKLFDEIIEEFHVTPRIAYVNTNLNPADVPQEASTRSSSKTTSGGTDRTSSWNPKTNGRSSQNRRTLRQKPTAKQCWSLATQTLLHHQSSTGRRRIDLELSCVTTRTV</sequence>
<feature type="region of interest" description="Disordered" evidence="1">
    <location>
        <begin position="251"/>
        <end position="298"/>
    </location>
</feature>
<keyword evidence="3" id="KW-1185">Reference proteome</keyword>
<comment type="caution">
    <text evidence="2">The sequence shown here is derived from an EMBL/GenBank/DDBJ whole genome shotgun (WGS) entry which is preliminary data.</text>
</comment>
<evidence type="ECO:0000313" key="2">
    <source>
        <dbReference type="EMBL" id="TKR70583.1"/>
    </source>
</evidence>
<dbReference type="InterPro" id="IPR008042">
    <property type="entry name" value="Retrotrans_Pao"/>
</dbReference>
<gene>
    <name evidence="2" type="ORF">L596_022588</name>
</gene>